<dbReference type="SUPFAM" id="SSF55895">
    <property type="entry name" value="Ribonuclease Rh-like"/>
    <property type="match status" value="1"/>
</dbReference>
<evidence type="ECO:0000313" key="4">
    <source>
        <dbReference type="EMBL" id="GGY92188.1"/>
    </source>
</evidence>
<dbReference type="GO" id="GO:0006401">
    <property type="term" value="P:RNA catabolic process"/>
    <property type="evidence" value="ECO:0007669"/>
    <property type="project" value="UniProtKB-ARBA"/>
</dbReference>
<dbReference type="InterPro" id="IPR018188">
    <property type="entry name" value="RNase_T2_His_AS_1"/>
</dbReference>
<dbReference type="InterPro" id="IPR036430">
    <property type="entry name" value="RNase_T2-like_sf"/>
</dbReference>
<organism evidence="4 5">
    <name type="scientific">Novosphingobium colocasiae</name>
    <dbReference type="NCBI Taxonomy" id="1256513"/>
    <lineage>
        <taxon>Bacteria</taxon>
        <taxon>Pseudomonadati</taxon>
        <taxon>Pseudomonadota</taxon>
        <taxon>Alphaproteobacteria</taxon>
        <taxon>Sphingomonadales</taxon>
        <taxon>Sphingomonadaceae</taxon>
        <taxon>Novosphingobium</taxon>
    </lineage>
</organism>
<dbReference type="PROSITE" id="PS00530">
    <property type="entry name" value="RNASE_T2_1"/>
    <property type="match status" value="1"/>
</dbReference>
<dbReference type="PANTHER" id="PTHR11240:SF22">
    <property type="entry name" value="RIBONUCLEASE T2"/>
    <property type="match status" value="1"/>
</dbReference>
<feature type="chain" id="PRO_5036965272" evidence="3">
    <location>
        <begin position="23"/>
        <end position="235"/>
    </location>
</feature>
<feature type="signal peptide" evidence="3">
    <location>
        <begin position="1"/>
        <end position="22"/>
    </location>
</feature>
<reference evidence="4" key="2">
    <citation type="submission" date="2020-09" db="EMBL/GenBank/DDBJ databases">
        <authorList>
            <person name="Sun Q."/>
            <person name="Kim S."/>
        </authorList>
    </citation>
    <scope>NUCLEOTIDE SEQUENCE</scope>
    <source>
        <strain evidence="4">KCTC 32255</strain>
    </source>
</reference>
<dbReference type="PANTHER" id="PTHR11240">
    <property type="entry name" value="RIBONUCLEASE T2"/>
    <property type="match status" value="1"/>
</dbReference>
<dbReference type="AlphaFoldDB" id="A0A918UCJ4"/>
<evidence type="ECO:0000256" key="1">
    <source>
        <dbReference type="ARBA" id="ARBA00007469"/>
    </source>
</evidence>
<name>A0A918UCJ4_9SPHN</name>
<comment type="caution">
    <text evidence="4">The sequence shown here is derived from an EMBL/GenBank/DDBJ whole genome shotgun (WGS) entry which is preliminary data.</text>
</comment>
<gene>
    <name evidence="4" type="ORF">GCM10011614_03660</name>
</gene>
<dbReference type="Gene3D" id="3.90.730.10">
    <property type="entry name" value="Ribonuclease T2-like"/>
    <property type="match status" value="1"/>
</dbReference>
<dbReference type="InterPro" id="IPR033130">
    <property type="entry name" value="RNase_T2_His_AS_2"/>
</dbReference>
<dbReference type="GO" id="GO:0003723">
    <property type="term" value="F:RNA binding"/>
    <property type="evidence" value="ECO:0007669"/>
    <property type="project" value="InterPro"/>
</dbReference>
<keyword evidence="5" id="KW-1185">Reference proteome</keyword>
<evidence type="ECO:0000256" key="2">
    <source>
        <dbReference type="RuleBase" id="RU004328"/>
    </source>
</evidence>
<evidence type="ECO:0000313" key="5">
    <source>
        <dbReference type="Proteomes" id="UP000648075"/>
    </source>
</evidence>
<reference evidence="4" key="1">
    <citation type="journal article" date="2014" name="Int. J. Syst. Evol. Microbiol.">
        <title>Complete genome sequence of Corynebacterium casei LMG S-19264T (=DSM 44701T), isolated from a smear-ripened cheese.</title>
        <authorList>
            <consortium name="US DOE Joint Genome Institute (JGI-PGF)"/>
            <person name="Walter F."/>
            <person name="Albersmeier A."/>
            <person name="Kalinowski J."/>
            <person name="Ruckert C."/>
        </authorList>
    </citation>
    <scope>NUCLEOTIDE SEQUENCE</scope>
    <source>
        <strain evidence="4">KCTC 32255</strain>
    </source>
</reference>
<sequence length="235" mass="25968">MKRLVFCGLMTAALTASVPALAQAYQCALPPRIAPPAPVRPDGPPRRTAVGGYTLAASWSPDYCKMSGDSASMQCSGRSGRFGFILHGLWPEARSGPPPQWCGDGKPPAPDLLRRHLCMTPSAGLLAHEWAKHGSCMTARPQTYYKVSAILWRSVQWPDADRLSRRPGLTAGDLRRDFVDANPSWRIEQVGVDASRTGWLRAIRLCYDRRFMPRRCPAAQFGPADTQPLRIWRGL</sequence>
<dbReference type="PROSITE" id="PS00531">
    <property type="entry name" value="RNASE_T2_2"/>
    <property type="match status" value="1"/>
</dbReference>
<protein>
    <submittedName>
        <fullName evidence="4">Ribonuclease T(2)</fullName>
    </submittedName>
</protein>
<evidence type="ECO:0000256" key="3">
    <source>
        <dbReference type="SAM" id="SignalP"/>
    </source>
</evidence>
<dbReference type="InterPro" id="IPR001568">
    <property type="entry name" value="RNase_T2-like"/>
</dbReference>
<dbReference type="GO" id="GO:0033897">
    <property type="term" value="F:ribonuclease T2 activity"/>
    <property type="evidence" value="ECO:0007669"/>
    <property type="project" value="InterPro"/>
</dbReference>
<dbReference type="EMBL" id="BMZA01000001">
    <property type="protein sequence ID" value="GGY92188.1"/>
    <property type="molecule type" value="Genomic_DNA"/>
</dbReference>
<accession>A0A918UCJ4</accession>
<dbReference type="Pfam" id="PF00445">
    <property type="entry name" value="Ribonuclease_T2"/>
    <property type="match status" value="1"/>
</dbReference>
<keyword evidence="3" id="KW-0732">Signal</keyword>
<proteinExistence type="inferred from homology"/>
<comment type="similarity">
    <text evidence="1 2">Belongs to the RNase T2 family.</text>
</comment>
<dbReference type="Proteomes" id="UP000648075">
    <property type="component" value="Unassembled WGS sequence"/>
</dbReference>